<name>A0AAN6X3P0_9PEZI</name>
<organism evidence="9 10">
    <name type="scientific">Podospora australis</name>
    <dbReference type="NCBI Taxonomy" id="1536484"/>
    <lineage>
        <taxon>Eukaryota</taxon>
        <taxon>Fungi</taxon>
        <taxon>Dikarya</taxon>
        <taxon>Ascomycota</taxon>
        <taxon>Pezizomycotina</taxon>
        <taxon>Sordariomycetes</taxon>
        <taxon>Sordariomycetidae</taxon>
        <taxon>Sordariales</taxon>
        <taxon>Podosporaceae</taxon>
        <taxon>Podospora</taxon>
    </lineage>
</organism>
<dbReference type="Gene3D" id="1.20.1250.20">
    <property type="entry name" value="MFS general substrate transporter like domains"/>
    <property type="match status" value="2"/>
</dbReference>
<feature type="transmembrane region" description="Helical" evidence="7">
    <location>
        <begin position="70"/>
        <end position="92"/>
    </location>
</feature>
<dbReference type="InterPro" id="IPR020846">
    <property type="entry name" value="MFS_dom"/>
</dbReference>
<evidence type="ECO:0000256" key="7">
    <source>
        <dbReference type="SAM" id="Phobius"/>
    </source>
</evidence>
<feature type="transmembrane region" description="Helical" evidence="7">
    <location>
        <begin position="436"/>
        <end position="457"/>
    </location>
</feature>
<feature type="transmembrane region" description="Helical" evidence="7">
    <location>
        <begin position="404"/>
        <end position="424"/>
    </location>
</feature>
<evidence type="ECO:0000313" key="9">
    <source>
        <dbReference type="EMBL" id="KAK4193046.1"/>
    </source>
</evidence>
<feature type="region of interest" description="Disordered" evidence="6">
    <location>
        <begin position="1"/>
        <end position="62"/>
    </location>
</feature>
<feature type="compositionally biased region" description="Basic and acidic residues" evidence="6">
    <location>
        <begin position="11"/>
        <end position="24"/>
    </location>
</feature>
<dbReference type="FunFam" id="1.20.1720.10:FF:000012">
    <property type="entry name" value="MFS toxin efflux pump (AflT)"/>
    <property type="match status" value="1"/>
</dbReference>
<keyword evidence="4 7" id="KW-1133">Transmembrane helix</keyword>
<feature type="transmembrane region" description="Helical" evidence="7">
    <location>
        <begin position="112"/>
        <end position="132"/>
    </location>
</feature>
<feature type="transmembrane region" description="Helical" evidence="7">
    <location>
        <begin position="139"/>
        <end position="159"/>
    </location>
</feature>
<evidence type="ECO:0000256" key="5">
    <source>
        <dbReference type="ARBA" id="ARBA00023136"/>
    </source>
</evidence>
<feature type="domain" description="Major facilitator superfamily (MFS) profile" evidence="8">
    <location>
        <begin position="75"/>
        <end position="564"/>
    </location>
</feature>
<feature type="region of interest" description="Disordered" evidence="6">
    <location>
        <begin position="567"/>
        <end position="637"/>
    </location>
</feature>
<feature type="transmembrane region" description="Helical" evidence="7">
    <location>
        <begin position="464"/>
        <end position="484"/>
    </location>
</feature>
<evidence type="ECO:0000256" key="2">
    <source>
        <dbReference type="ARBA" id="ARBA00022448"/>
    </source>
</evidence>
<dbReference type="InterPro" id="IPR036259">
    <property type="entry name" value="MFS_trans_sf"/>
</dbReference>
<keyword evidence="5 7" id="KW-0472">Membrane</keyword>
<reference evidence="9" key="2">
    <citation type="submission" date="2023-05" db="EMBL/GenBank/DDBJ databases">
        <authorList>
            <consortium name="Lawrence Berkeley National Laboratory"/>
            <person name="Steindorff A."/>
            <person name="Hensen N."/>
            <person name="Bonometti L."/>
            <person name="Westerberg I."/>
            <person name="Brannstrom I.O."/>
            <person name="Guillou S."/>
            <person name="Cros-Aarteil S."/>
            <person name="Calhoun S."/>
            <person name="Haridas S."/>
            <person name="Kuo A."/>
            <person name="Mondo S."/>
            <person name="Pangilinan J."/>
            <person name="Riley R."/>
            <person name="Labutti K."/>
            <person name="Andreopoulos B."/>
            <person name="Lipzen A."/>
            <person name="Chen C."/>
            <person name="Yanf M."/>
            <person name="Daum C."/>
            <person name="Ng V."/>
            <person name="Clum A."/>
            <person name="Ohm R."/>
            <person name="Martin F."/>
            <person name="Silar P."/>
            <person name="Natvig D."/>
            <person name="Lalanne C."/>
            <person name="Gautier V."/>
            <person name="Ament-Velasquez S.L."/>
            <person name="Kruys A."/>
            <person name="Hutchinson M.I."/>
            <person name="Powell A.J."/>
            <person name="Barry K."/>
            <person name="Miller A.N."/>
            <person name="Grigoriev I.V."/>
            <person name="Debuchy R."/>
            <person name="Gladieux P."/>
            <person name="Thoren M.H."/>
            <person name="Johannesson H."/>
        </authorList>
    </citation>
    <scope>NUCLEOTIDE SEQUENCE</scope>
    <source>
        <strain evidence="9">PSN309</strain>
    </source>
</reference>
<feature type="transmembrane region" description="Helical" evidence="7">
    <location>
        <begin position="374"/>
        <end position="397"/>
    </location>
</feature>
<feature type="transmembrane region" description="Helical" evidence="7">
    <location>
        <begin position="300"/>
        <end position="320"/>
    </location>
</feature>
<dbReference type="Proteomes" id="UP001302126">
    <property type="component" value="Unassembled WGS sequence"/>
</dbReference>
<feature type="transmembrane region" description="Helical" evidence="7">
    <location>
        <begin position="538"/>
        <end position="558"/>
    </location>
</feature>
<comment type="caution">
    <text evidence="9">The sequence shown here is derived from an EMBL/GenBank/DDBJ whole genome shotgun (WGS) entry which is preliminary data.</text>
</comment>
<feature type="transmembrane region" description="Helical" evidence="7">
    <location>
        <begin position="269"/>
        <end position="288"/>
    </location>
</feature>
<evidence type="ECO:0000313" key="10">
    <source>
        <dbReference type="Proteomes" id="UP001302126"/>
    </source>
</evidence>
<feature type="transmembrane region" description="Helical" evidence="7">
    <location>
        <begin position="340"/>
        <end position="362"/>
    </location>
</feature>
<gene>
    <name evidence="9" type="ORF">QBC35DRAFT_423197</name>
</gene>
<dbReference type="PANTHER" id="PTHR23501">
    <property type="entry name" value="MAJOR FACILITATOR SUPERFAMILY"/>
    <property type="match status" value="1"/>
</dbReference>
<evidence type="ECO:0000256" key="6">
    <source>
        <dbReference type="SAM" id="MobiDB-lite"/>
    </source>
</evidence>
<reference evidence="9" key="1">
    <citation type="journal article" date="2023" name="Mol. Phylogenet. Evol.">
        <title>Genome-scale phylogeny and comparative genomics of the fungal order Sordariales.</title>
        <authorList>
            <person name="Hensen N."/>
            <person name="Bonometti L."/>
            <person name="Westerberg I."/>
            <person name="Brannstrom I.O."/>
            <person name="Guillou S."/>
            <person name="Cros-Aarteil S."/>
            <person name="Calhoun S."/>
            <person name="Haridas S."/>
            <person name="Kuo A."/>
            <person name="Mondo S."/>
            <person name="Pangilinan J."/>
            <person name="Riley R."/>
            <person name="LaButti K."/>
            <person name="Andreopoulos B."/>
            <person name="Lipzen A."/>
            <person name="Chen C."/>
            <person name="Yan M."/>
            <person name="Daum C."/>
            <person name="Ng V."/>
            <person name="Clum A."/>
            <person name="Steindorff A."/>
            <person name="Ohm R.A."/>
            <person name="Martin F."/>
            <person name="Silar P."/>
            <person name="Natvig D.O."/>
            <person name="Lalanne C."/>
            <person name="Gautier V."/>
            <person name="Ament-Velasquez S.L."/>
            <person name="Kruys A."/>
            <person name="Hutchinson M.I."/>
            <person name="Powell A.J."/>
            <person name="Barry K."/>
            <person name="Miller A.N."/>
            <person name="Grigoriev I.V."/>
            <person name="Debuchy R."/>
            <person name="Gladieux P."/>
            <person name="Hiltunen Thoren M."/>
            <person name="Johannesson H."/>
        </authorList>
    </citation>
    <scope>NUCLEOTIDE SEQUENCE</scope>
    <source>
        <strain evidence="9">PSN309</strain>
    </source>
</reference>
<comment type="subcellular location">
    <subcellularLocation>
        <location evidence="1">Membrane</location>
        <topology evidence="1">Multi-pass membrane protein</topology>
    </subcellularLocation>
</comment>
<dbReference type="PROSITE" id="PS50850">
    <property type="entry name" value="MFS"/>
    <property type="match status" value="1"/>
</dbReference>
<evidence type="ECO:0000256" key="1">
    <source>
        <dbReference type="ARBA" id="ARBA00004141"/>
    </source>
</evidence>
<dbReference type="EMBL" id="MU864352">
    <property type="protein sequence ID" value="KAK4193046.1"/>
    <property type="molecule type" value="Genomic_DNA"/>
</dbReference>
<keyword evidence="10" id="KW-1185">Reference proteome</keyword>
<feature type="compositionally biased region" description="Basic and acidic residues" evidence="6">
    <location>
        <begin position="626"/>
        <end position="637"/>
    </location>
</feature>
<evidence type="ECO:0000256" key="4">
    <source>
        <dbReference type="ARBA" id="ARBA00022989"/>
    </source>
</evidence>
<feature type="transmembrane region" description="Helical" evidence="7">
    <location>
        <begin position="165"/>
        <end position="190"/>
    </location>
</feature>
<proteinExistence type="predicted"/>
<dbReference type="AlphaFoldDB" id="A0AAN6X3P0"/>
<dbReference type="SUPFAM" id="SSF103473">
    <property type="entry name" value="MFS general substrate transporter"/>
    <property type="match status" value="1"/>
</dbReference>
<evidence type="ECO:0000256" key="3">
    <source>
        <dbReference type="ARBA" id="ARBA00022692"/>
    </source>
</evidence>
<dbReference type="GO" id="GO:0005886">
    <property type="term" value="C:plasma membrane"/>
    <property type="evidence" value="ECO:0007669"/>
    <property type="project" value="TreeGrafter"/>
</dbReference>
<feature type="compositionally biased region" description="Polar residues" evidence="6">
    <location>
        <begin position="25"/>
        <end position="36"/>
    </location>
</feature>
<dbReference type="CDD" id="cd17502">
    <property type="entry name" value="MFS_Azr1_MDR_like"/>
    <property type="match status" value="1"/>
</dbReference>
<dbReference type="FunFam" id="1.20.1250.20:FF:000196">
    <property type="entry name" value="MFS toxin efflux pump (AflT)"/>
    <property type="match status" value="1"/>
</dbReference>
<sequence length="637" mass="68487">MKQKMGLQLFSKERANETEQDHDGTNNSSQPMSPEDSTAKEKAKVDEVPFSPVRMPAEEEKEESTYPTGLRIAVILGSTFIGTFLVALDRLIISTAIPVITNEFGSVADIGWYGSSFLLANCAFLLGFGKLYTLFSVKAVFLTAIVLFEIGSAVCGAAPSSVAFIIGRAISGVGAAGIVSGSIVTIIYTVPLHKRAIYQGIFAAMFGIASVLGPVLGGAFTSKLSWRWCFYINLPFGAVTIGFIGLLLQMPDRETTKLPLKEKILQMDILGTCALLPGTVALLLALQWGGLEYAWSDHRVIAFLVLGAILLICFVAIQICRPDTATVPPRIVQQRSMVAACWAGALTNAHMMVFIYFLPIYFQAIKHATPIDSGLSLLPTCLVLVLACIIGGLCTTVMGYYNPFLLAGIAISCVGAGLLTTLQIDTDMPHWAGYQAIYGIGLGLGMQTPNLAAQTVLPANDVPVGNALILFVQYMGGAIFLSVAQNVLNNRLAEKLGGLEGFSRKLLKTNGATTIIEQFPESVRGQALVGYHEALREVFRVGLILACLTMVGAVFMEWKSIRRDLPRKKKKGERKDVEDGAGGGIPVAMDEREGTVGGSETTMAGEGSGEEERSENNKESSVAVVVKEEKSKQFEWE</sequence>
<keyword evidence="3 7" id="KW-0812">Transmembrane</keyword>
<keyword evidence="2" id="KW-0813">Transport</keyword>
<feature type="transmembrane region" description="Helical" evidence="7">
    <location>
        <begin position="197"/>
        <end position="216"/>
    </location>
</feature>
<protein>
    <submittedName>
        <fullName evidence="9">Major facilitator superfamily domain-containing protein</fullName>
    </submittedName>
</protein>
<evidence type="ECO:0000259" key="8">
    <source>
        <dbReference type="PROSITE" id="PS50850"/>
    </source>
</evidence>
<feature type="transmembrane region" description="Helical" evidence="7">
    <location>
        <begin position="228"/>
        <end position="248"/>
    </location>
</feature>
<feature type="compositionally biased region" description="Basic and acidic residues" evidence="6">
    <location>
        <begin position="37"/>
        <end position="47"/>
    </location>
</feature>
<dbReference type="PANTHER" id="PTHR23501:SF153">
    <property type="entry name" value="AFLATOXIN EFFLUX PUMP, PUTATIVE-RELATED"/>
    <property type="match status" value="1"/>
</dbReference>
<dbReference type="InterPro" id="IPR011701">
    <property type="entry name" value="MFS"/>
</dbReference>
<dbReference type="GO" id="GO:0022857">
    <property type="term" value="F:transmembrane transporter activity"/>
    <property type="evidence" value="ECO:0007669"/>
    <property type="project" value="InterPro"/>
</dbReference>
<dbReference type="Pfam" id="PF07690">
    <property type="entry name" value="MFS_1"/>
    <property type="match status" value="1"/>
</dbReference>
<accession>A0AAN6X3P0</accession>